<dbReference type="AlphaFoldDB" id="U5NZM4"/>
<reference evidence="2" key="1">
    <citation type="journal article" date="2013" name="Genome Announc.">
        <title>Complete Genome Sequence of pAP13, a Large Linear Plasmid of a Brevibacterium Strain Isolated from a Saline Lake at 4,200 Meters above Sea Level in Argentina.</title>
        <authorList>
            <person name="Dib J.R."/>
            <person name="Schuldes J."/>
            <person name="Thurmer A."/>
            <person name="Farias M.E."/>
            <person name="Daniel R."/>
            <person name="Meinhardt F."/>
        </authorList>
    </citation>
    <scope>NUCLEOTIDE SEQUENCE</scope>
    <source>
        <strain evidence="2">Ap13</strain>
        <plasmid evidence="2">pAP13</plasmid>
    </source>
</reference>
<keyword evidence="1" id="KW-0472">Membrane</keyword>
<gene>
    <name evidence="2" type="ORF">AP13_p00610</name>
</gene>
<feature type="transmembrane region" description="Helical" evidence="1">
    <location>
        <begin position="65"/>
        <end position="87"/>
    </location>
</feature>
<sequence>MIVTTHKENPVKKHTRSPFGTFLLALIADPTGVVQNALARVVKRTALARQRMKAAPQGGFTTLEAIIWIGGIAVIAIAIIALLQPIIEGWINKIPK</sequence>
<dbReference type="PROSITE" id="PS00409">
    <property type="entry name" value="PROKAR_NTER_METHYL"/>
    <property type="match status" value="1"/>
</dbReference>
<dbReference type="InterPro" id="IPR012902">
    <property type="entry name" value="N_methyl_site"/>
</dbReference>
<name>U5NZM4_9MICO</name>
<dbReference type="EMBL" id="KF577590">
    <property type="protein sequence ID" value="AGY35370.1"/>
    <property type="molecule type" value="Genomic_DNA"/>
</dbReference>
<evidence type="ECO:0000313" key="2">
    <source>
        <dbReference type="EMBL" id="AGY35370.1"/>
    </source>
</evidence>
<evidence type="ECO:0000256" key="1">
    <source>
        <dbReference type="SAM" id="Phobius"/>
    </source>
</evidence>
<geneLocation type="plasmid" evidence="2">
    <name>pAP13</name>
</geneLocation>
<keyword evidence="1" id="KW-1133">Transmembrane helix</keyword>
<accession>U5NZM4</accession>
<keyword evidence="1" id="KW-0812">Transmembrane</keyword>
<protein>
    <submittedName>
        <fullName evidence="2">Uncharacterized protein</fullName>
    </submittedName>
</protein>
<proteinExistence type="predicted"/>
<keyword evidence="2" id="KW-0614">Plasmid</keyword>
<organism evidence="2">
    <name type="scientific">Brevibacterium sp. Ap13</name>
    <dbReference type="NCBI Taxonomy" id="1406197"/>
    <lineage>
        <taxon>Bacteria</taxon>
        <taxon>Bacillati</taxon>
        <taxon>Actinomycetota</taxon>
        <taxon>Actinomycetes</taxon>
        <taxon>Micrococcales</taxon>
        <taxon>Brevibacteriaceae</taxon>
        <taxon>Brevibacterium</taxon>
    </lineage>
</organism>
<dbReference type="RefSeq" id="WP_023164807.1">
    <property type="nucleotide sequence ID" value="NC_022590.1"/>
</dbReference>